<gene>
    <name evidence="1" type="ORF">E2C01_093504</name>
</gene>
<dbReference type="Proteomes" id="UP000324222">
    <property type="component" value="Unassembled WGS sequence"/>
</dbReference>
<evidence type="ECO:0000313" key="2">
    <source>
        <dbReference type="Proteomes" id="UP000324222"/>
    </source>
</evidence>
<dbReference type="AlphaFoldDB" id="A0A5B7JJ51"/>
<dbReference type="EMBL" id="VSRR010112839">
    <property type="protein sequence ID" value="MPC98151.1"/>
    <property type="molecule type" value="Genomic_DNA"/>
</dbReference>
<proteinExistence type="predicted"/>
<comment type="caution">
    <text evidence="1">The sequence shown here is derived from an EMBL/GenBank/DDBJ whole genome shotgun (WGS) entry which is preliminary data.</text>
</comment>
<organism evidence="1 2">
    <name type="scientific">Portunus trituberculatus</name>
    <name type="common">Swimming crab</name>
    <name type="synonym">Neptunus trituberculatus</name>
    <dbReference type="NCBI Taxonomy" id="210409"/>
    <lineage>
        <taxon>Eukaryota</taxon>
        <taxon>Metazoa</taxon>
        <taxon>Ecdysozoa</taxon>
        <taxon>Arthropoda</taxon>
        <taxon>Crustacea</taxon>
        <taxon>Multicrustacea</taxon>
        <taxon>Malacostraca</taxon>
        <taxon>Eumalacostraca</taxon>
        <taxon>Eucarida</taxon>
        <taxon>Decapoda</taxon>
        <taxon>Pleocyemata</taxon>
        <taxon>Brachyura</taxon>
        <taxon>Eubrachyura</taxon>
        <taxon>Portunoidea</taxon>
        <taxon>Portunidae</taxon>
        <taxon>Portuninae</taxon>
        <taxon>Portunus</taxon>
    </lineage>
</organism>
<sequence length="94" mass="10198">MKVLRHLGRAGEGWGGLGGHLVRVGACGEHTCQHSGFRAITSGEGRGRCSATVPLSVLSYKTTNSSKRSWIASPKKKFNSYEGEYTEASREFHS</sequence>
<name>A0A5B7JJ51_PORTR</name>
<accession>A0A5B7JJ51</accession>
<protein>
    <submittedName>
        <fullName evidence="1">Uncharacterized protein</fullName>
    </submittedName>
</protein>
<evidence type="ECO:0000313" key="1">
    <source>
        <dbReference type="EMBL" id="MPC98151.1"/>
    </source>
</evidence>
<keyword evidence="2" id="KW-1185">Reference proteome</keyword>
<reference evidence="1 2" key="1">
    <citation type="submission" date="2019-05" db="EMBL/GenBank/DDBJ databases">
        <title>Another draft genome of Portunus trituberculatus and its Hox gene families provides insights of decapod evolution.</title>
        <authorList>
            <person name="Jeong J.-H."/>
            <person name="Song I."/>
            <person name="Kim S."/>
            <person name="Choi T."/>
            <person name="Kim D."/>
            <person name="Ryu S."/>
            <person name="Kim W."/>
        </authorList>
    </citation>
    <scope>NUCLEOTIDE SEQUENCE [LARGE SCALE GENOMIC DNA]</scope>
    <source>
        <tissue evidence="1">Muscle</tissue>
    </source>
</reference>